<gene>
    <name evidence="5" type="primary">rplD</name>
    <name evidence="6" type="ORF">B0A89_07490</name>
</gene>
<dbReference type="OrthoDB" id="9803201at2"/>
<dbReference type="GO" id="GO:1990904">
    <property type="term" value="C:ribonucleoprotein complex"/>
    <property type="evidence" value="ECO:0007669"/>
    <property type="project" value="UniProtKB-KW"/>
</dbReference>
<dbReference type="InterPro" id="IPR013005">
    <property type="entry name" value="Ribosomal_uL4-like"/>
</dbReference>
<dbReference type="InterPro" id="IPR023574">
    <property type="entry name" value="Ribosomal_uL4_dom_sf"/>
</dbReference>
<keyword evidence="7" id="KW-1185">Reference proteome</keyword>
<organism evidence="6 7">
    <name type="scientific">Paracoccus contaminans</name>
    <dbReference type="NCBI Taxonomy" id="1945662"/>
    <lineage>
        <taxon>Bacteria</taxon>
        <taxon>Pseudomonadati</taxon>
        <taxon>Pseudomonadota</taxon>
        <taxon>Alphaproteobacteria</taxon>
        <taxon>Rhodobacterales</taxon>
        <taxon>Paracoccaceae</taxon>
        <taxon>Paracoccus</taxon>
    </lineage>
</organism>
<dbReference type="GO" id="GO:0006412">
    <property type="term" value="P:translation"/>
    <property type="evidence" value="ECO:0007669"/>
    <property type="project" value="UniProtKB-UniRule"/>
</dbReference>
<comment type="similarity">
    <text evidence="1 5">Belongs to the universal ribosomal protein uL4 family.</text>
</comment>
<dbReference type="GO" id="GO:0019843">
    <property type="term" value="F:rRNA binding"/>
    <property type="evidence" value="ECO:0007669"/>
    <property type="project" value="UniProtKB-UniRule"/>
</dbReference>
<dbReference type="KEGG" id="pcon:B0A89_07490"/>
<dbReference type="EMBL" id="CP020612">
    <property type="protein sequence ID" value="ARJ69494.1"/>
    <property type="molecule type" value="Genomic_DNA"/>
</dbReference>
<dbReference type="AlphaFoldDB" id="A0A1W6CXA5"/>
<name>A0A1W6CXA5_9RHOB</name>
<evidence type="ECO:0000256" key="3">
    <source>
        <dbReference type="ARBA" id="ARBA00023274"/>
    </source>
</evidence>
<dbReference type="Gene3D" id="3.40.1370.10">
    <property type="match status" value="1"/>
</dbReference>
<dbReference type="InterPro" id="IPR002136">
    <property type="entry name" value="Ribosomal_uL4"/>
</dbReference>
<keyword evidence="5" id="KW-0699">rRNA-binding</keyword>
<comment type="function">
    <text evidence="5">Forms part of the polypeptide exit tunnel.</text>
</comment>
<dbReference type="GO" id="GO:0003735">
    <property type="term" value="F:structural constituent of ribosome"/>
    <property type="evidence" value="ECO:0007669"/>
    <property type="project" value="InterPro"/>
</dbReference>
<evidence type="ECO:0000256" key="2">
    <source>
        <dbReference type="ARBA" id="ARBA00022980"/>
    </source>
</evidence>
<evidence type="ECO:0000313" key="7">
    <source>
        <dbReference type="Proteomes" id="UP000193017"/>
    </source>
</evidence>
<proteinExistence type="inferred from homology"/>
<dbReference type="STRING" id="1945662.B0A89_07490"/>
<keyword evidence="3 5" id="KW-0687">Ribonucleoprotein</keyword>
<dbReference type="NCBIfam" id="TIGR03953">
    <property type="entry name" value="rplD_bact"/>
    <property type="match status" value="1"/>
</dbReference>
<keyword evidence="2 5" id="KW-0689">Ribosomal protein</keyword>
<evidence type="ECO:0000256" key="5">
    <source>
        <dbReference type="HAMAP-Rule" id="MF_01328"/>
    </source>
</evidence>
<comment type="function">
    <text evidence="5">One of the primary rRNA binding proteins, this protein initially binds near the 5'-end of the 23S rRNA. It is important during the early stages of 50S assembly. It makes multiple contacts with different domains of the 23S rRNA in the assembled 50S subunit and ribosome.</text>
</comment>
<dbReference type="PANTHER" id="PTHR10746">
    <property type="entry name" value="50S RIBOSOMAL PROTEIN L4"/>
    <property type="match status" value="1"/>
</dbReference>
<evidence type="ECO:0000256" key="4">
    <source>
        <dbReference type="ARBA" id="ARBA00035244"/>
    </source>
</evidence>
<dbReference type="GO" id="GO:0005840">
    <property type="term" value="C:ribosome"/>
    <property type="evidence" value="ECO:0007669"/>
    <property type="project" value="UniProtKB-KW"/>
</dbReference>
<evidence type="ECO:0000313" key="6">
    <source>
        <dbReference type="EMBL" id="ARJ69494.1"/>
    </source>
</evidence>
<protein>
    <recommendedName>
        <fullName evidence="4 5">Large ribosomal subunit protein uL4</fullName>
    </recommendedName>
</protein>
<sequence>MKLDVISLSSGKAGDIELADDIFGLEPRADILHRVVRWQRAKAQQGTHSVLGKSEVSYSTKKIYRQKGTGGARHGSRKAPIFRKGGVYKGPTPRSHAFDLPKKVRALGLRHALSAKASRGKLVILDNLDLAEAKTSAVAKAVKEQGWKRVLVIDGVDVNENFARAARNLENVDVLPSMGANVYDILRRDTLVITRAGVEALVARLNGANRGNGAGRSAAEAQAPVLFATDAPVAGASSAGADVNGGAV</sequence>
<comment type="subunit">
    <text evidence="5">Part of the 50S ribosomal subunit.</text>
</comment>
<reference evidence="6 7" key="1">
    <citation type="submission" date="2017-03" db="EMBL/GenBank/DDBJ databases">
        <title>Genome sequence of Paracoccus contaminans isolated from a water microcosm.</title>
        <authorList>
            <person name="Aurass P."/>
            <person name="Karste S."/>
            <person name="Trost E."/>
            <person name="Glaeser S.P."/>
            <person name="Kaempfer P."/>
            <person name="Flieger A."/>
        </authorList>
    </citation>
    <scope>NUCLEOTIDE SEQUENCE [LARGE SCALE GENOMIC DNA]</scope>
    <source>
        <strain evidence="7">RKI 16-01929T\LMG 29738T\CCM 8701T\CIP 111112T</strain>
    </source>
</reference>
<keyword evidence="5" id="KW-0694">RNA-binding</keyword>
<accession>A0A1W6CXA5</accession>
<dbReference type="HAMAP" id="MF_01328_B">
    <property type="entry name" value="Ribosomal_uL4_B"/>
    <property type="match status" value="1"/>
</dbReference>
<dbReference type="SUPFAM" id="SSF52166">
    <property type="entry name" value="Ribosomal protein L4"/>
    <property type="match status" value="1"/>
</dbReference>
<dbReference type="PANTHER" id="PTHR10746:SF6">
    <property type="entry name" value="LARGE RIBOSOMAL SUBUNIT PROTEIN UL4M"/>
    <property type="match status" value="1"/>
</dbReference>
<dbReference type="Pfam" id="PF00573">
    <property type="entry name" value="Ribosomal_L4"/>
    <property type="match status" value="1"/>
</dbReference>
<evidence type="ECO:0000256" key="1">
    <source>
        <dbReference type="ARBA" id="ARBA00010528"/>
    </source>
</evidence>
<dbReference type="Proteomes" id="UP000193017">
    <property type="component" value="Chromosome"/>
</dbReference>